<reference evidence="2" key="2">
    <citation type="submission" date="2015-01" db="EMBL/GenBank/DDBJ databases">
        <title>Evolutionary Origins and Diversification of the Mycorrhizal Mutualists.</title>
        <authorList>
            <consortium name="DOE Joint Genome Institute"/>
            <consortium name="Mycorrhizal Genomics Consortium"/>
            <person name="Kohler A."/>
            <person name="Kuo A."/>
            <person name="Nagy L.G."/>
            <person name="Floudas D."/>
            <person name="Copeland A."/>
            <person name="Barry K.W."/>
            <person name="Cichocki N."/>
            <person name="Veneault-Fourrey C."/>
            <person name="LaButti K."/>
            <person name="Lindquist E.A."/>
            <person name="Lipzen A."/>
            <person name="Lundell T."/>
            <person name="Morin E."/>
            <person name="Murat C."/>
            <person name="Riley R."/>
            <person name="Ohm R."/>
            <person name="Sun H."/>
            <person name="Tunlid A."/>
            <person name="Henrissat B."/>
            <person name="Grigoriev I.V."/>
            <person name="Hibbett D.S."/>
            <person name="Martin F."/>
        </authorList>
    </citation>
    <scope>NUCLEOTIDE SEQUENCE [LARGE SCALE GENOMIC DNA]</scope>
    <source>
        <strain evidence="2">Zn</strain>
    </source>
</reference>
<sequence length="115" mass="12583">MKEPRPTFVDTHRRLGQPAMHRAIPLARAARRSIPAAKIIHVSYWGSVSGRVSADAQRPSERSLMLTPSPPACFRLVRPTCPLGEAPVRSTAFTLEDHALMSLPSPESPSQAAYL</sequence>
<evidence type="ECO:0000313" key="1">
    <source>
        <dbReference type="EMBL" id="KIM97991.1"/>
    </source>
</evidence>
<protein>
    <submittedName>
        <fullName evidence="1">Uncharacterized protein</fullName>
    </submittedName>
</protein>
<dbReference type="InParanoid" id="A0A0C3H696"/>
<name>A0A0C3H696_OIDMZ</name>
<evidence type="ECO:0000313" key="2">
    <source>
        <dbReference type="Proteomes" id="UP000054321"/>
    </source>
</evidence>
<reference evidence="1 2" key="1">
    <citation type="submission" date="2014-04" db="EMBL/GenBank/DDBJ databases">
        <authorList>
            <consortium name="DOE Joint Genome Institute"/>
            <person name="Kuo A."/>
            <person name="Martino E."/>
            <person name="Perotto S."/>
            <person name="Kohler A."/>
            <person name="Nagy L.G."/>
            <person name="Floudas D."/>
            <person name="Copeland A."/>
            <person name="Barry K.W."/>
            <person name="Cichocki N."/>
            <person name="Veneault-Fourrey C."/>
            <person name="LaButti K."/>
            <person name="Lindquist E.A."/>
            <person name="Lipzen A."/>
            <person name="Lundell T."/>
            <person name="Morin E."/>
            <person name="Murat C."/>
            <person name="Sun H."/>
            <person name="Tunlid A."/>
            <person name="Henrissat B."/>
            <person name="Grigoriev I.V."/>
            <person name="Hibbett D.S."/>
            <person name="Martin F."/>
            <person name="Nordberg H.P."/>
            <person name="Cantor M.N."/>
            <person name="Hua S.X."/>
        </authorList>
    </citation>
    <scope>NUCLEOTIDE SEQUENCE [LARGE SCALE GENOMIC DNA]</scope>
    <source>
        <strain evidence="1 2">Zn</strain>
    </source>
</reference>
<proteinExistence type="predicted"/>
<dbReference type="AlphaFoldDB" id="A0A0C3H696"/>
<gene>
    <name evidence="1" type="ORF">OIDMADRAFT_182345</name>
</gene>
<dbReference type="Proteomes" id="UP000054321">
    <property type="component" value="Unassembled WGS sequence"/>
</dbReference>
<dbReference type="HOGENOM" id="CLU_2109727_0_0_1"/>
<keyword evidence="2" id="KW-1185">Reference proteome</keyword>
<dbReference type="EMBL" id="KN832881">
    <property type="protein sequence ID" value="KIM97991.1"/>
    <property type="molecule type" value="Genomic_DNA"/>
</dbReference>
<accession>A0A0C3H696</accession>
<organism evidence="1 2">
    <name type="scientific">Oidiodendron maius (strain Zn)</name>
    <dbReference type="NCBI Taxonomy" id="913774"/>
    <lineage>
        <taxon>Eukaryota</taxon>
        <taxon>Fungi</taxon>
        <taxon>Dikarya</taxon>
        <taxon>Ascomycota</taxon>
        <taxon>Pezizomycotina</taxon>
        <taxon>Leotiomycetes</taxon>
        <taxon>Leotiomycetes incertae sedis</taxon>
        <taxon>Myxotrichaceae</taxon>
        <taxon>Oidiodendron</taxon>
    </lineage>
</organism>